<sequence>MADASKLKKRSRNSLGAPPGPDEVATSLNSPEIAPAAETADVAPESIPRNITVPSMSAPQGADEQSSPALKQSMSYVRRDGRSARKTNRIIAFATRVTPEFDNEIRDIAEHEGIKLVEVLENALAAYKQMKGY</sequence>
<name>A0A3N2RSD9_9ENTR</name>
<protein>
    <recommendedName>
        <fullName evidence="4">Stability/partitioning determinant</fullName>
    </recommendedName>
</protein>
<evidence type="ECO:0000256" key="1">
    <source>
        <dbReference type="SAM" id="MobiDB-lite"/>
    </source>
</evidence>
<feature type="compositionally biased region" description="Polar residues" evidence="1">
    <location>
        <begin position="52"/>
        <end position="75"/>
    </location>
</feature>
<evidence type="ECO:0000313" key="3">
    <source>
        <dbReference type="Proteomes" id="UP000268051"/>
    </source>
</evidence>
<dbReference type="Proteomes" id="UP000268051">
    <property type="component" value="Unassembled WGS sequence"/>
</dbReference>
<feature type="region of interest" description="Disordered" evidence="1">
    <location>
        <begin position="1"/>
        <end position="81"/>
    </location>
</feature>
<dbReference type="AlphaFoldDB" id="A0A3N2RSD9"/>
<evidence type="ECO:0008006" key="4">
    <source>
        <dbReference type="Google" id="ProtNLM"/>
    </source>
</evidence>
<gene>
    <name evidence="2" type="ORF">EB837_21530</name>
</gene>
<reference evidence="2 3" key="1">
    <citation type="submission" date="2018-10" db="EMBL/GenBank/DDBJ databases">
        <title>Horizontal transference of carbapenem resistance between Klebsiella pneumoniae and Kluyvera ascorbata during abdominal infection: a case report.</title>
        <authorList>
            <person name="Raro O.H.F."/>
            <person name="Lima-Morales D."/>
            <person name="Barth A.L."/>
            <person name="Paim T.G.S."/>
            <person name="Mott M.P."/>
            <person name="Riche C.V.W."/>
            <person name="Teixeira U.F."/>
            <person name="Waechter F."/>
            <person name="Dias C.A.G."/>
        </authorList>
    </citation>
    <scope>NUCLEOTIDE SEQUENCE [LARGE SCALE GENOMIC DNA]</scope>
    <source>
        <strain evidence="2 3">OT2</strain>
    </source>
</reference>
<comment type="caution">
    <text evidence="2">The sequence shown here is derived from an EMBL/GenBank/DDBJ whole genome shotgun (WGS) entry which is preliminary data.</text>
</comment>
<dbReference type="EMBL" id="RHFN01000031">
    <property type="protein sequence ID" value="ROU10357.1"/>
    <property type="molecule type" value="Genomic_DNA"/>
</dbReference>
<evidence type="ECO:0000313" key="2">
    <source>
        <dbReference type="EMBL" id="ROU10357.1"/>
    </source>
</evidence>
<proteinExistence type="predicted"/>
<dbReference type="OrthoDB" id="7582082at2"/>
<organism evidence="2 3">
    <name type="scientific">Kluyvera ascorbata</name>
    <dbReference type="NCBI Taxonomy" id="51288"/>
    <lineage>
        <taxon>Bacteria</taxon>
        <taxon>Pseudomonadati</taxon>
        <taxon>Pseudomonadota</taxon>
        <taxon>Gammaproteobacteria</taxon>
        <taxon>Enterobacterales</taxon>
        <taxon>Enterobacteriaceae</taxon>
        <taxon>Kluyvera</taxon>
    </lineage>
</organism>
<accession>A0A3N2RSD9</accession>
<dbReference type="RefSeq" id="WP_103142656.1">
    <property type="nucleotide sequence ID" value="NZ_RHFN01000031.1"/>
</dbReference>